<dbReference type="EC" id="2.7.13.3" evidence="2"/>
<dbReference type="Gene3D" id="3.30.565.10">
    <property type="entry name" value="Histidine kinase-like ATPase, C-terminal domain"/>
    <property type="match status" value="1"/>
</dbReference>
<evidence type="ECO:0000256" key="2">
    <source>
        <dbReference type="ARBA" id="ARBA00012438"/>
    </source>
</evidence>
<dbReference type="SUPFAM" id="SSF55781">
    <property type="entry name" value="GAF domain-like"/>
    <property type="match status" value="1"/>
</dbReference>
<feature type="domain" description="Histidine kinase" evidence="6">
    <location>
        <begin position="687"/>
        <end position="914"/>
    </location>
</feature>
<dbReference type="Pfam" id="PF02518">
    <property type="entry name" value="HATPase_c"/>
    <property type="match status" value="1"/>
</dbReference>
<evidence type="ECO:0000259" key="8">
    <source>
        <dbReference type="PROSITE" id="PS50113"/>
    </source>
</evidence>
<dbReference type="SMART" id="SM00388">
    <property type="entry name" value="HisKA"/>
    <property type="match status" value="1"/>
</dbReference>
<evidence type="ECO:0000259" key="7">
    <source>
        <dbReference type="PROSITE" id="PS50112"/>
    </source>
</evidence>
<dbReference type="Gene3D" id="1.10.287.130">
    <property type="match status" value="1"/>
</dbReference>
<feature type="domain" description="PAC" evidence="8">
    <location>
        <begin position="358"/>
        <end position="410"/>
    </location>
</feature>
<dbReference type="InterPro" id="IPR005467">
    <property type="entry name" value="His_kinase_dom"/>
</dbReference>
<dbReference type="InterPro" id="IPR013656">
    <property type="entry name" value="PAS_4"/>
</dbReference>
<dbReference type="SMART" id="SM00086">
    <property type="entry name" value="PAC"/>
    <property type="match status" value="4"/>
</dbReference>
<dbReference type="Pfam" id="PF08447">
    <property type="entry name" value="PAS_3"/>
    <property type="match status" value="1"/>
</dbReference>
<dbReference type="SMART" id="SM00091">
    <property type="entry name" value="PAS"/>
    <property type="match status" value="3"/>
</dbReference>
<dbReference type="InterPro" id="IPR035965">
    <property type="entry name" value="PAS-like_dom_sf"/>
</dbReference>
<dbReference type="InterPro" id="IPR000014">
    <property type="entry name" value="PAS"/>
</dbReference>
<dbReference type="Gene3D" id="2.10.70.100">
    <property type="match status" value="1"/>
</dbReference>
<keyword evidence="4" id="KW-0808">Transferase</keyword>
<dbReference type="InterPro" id="IPR013767">
    <property type="entry name" value="PAS_fold"/>
</dbReference>
<dbReference type="InterPro" id="IPR003018">
    <property type="entry name" value="GAF"/>
</dbReference>
<dbReference type="InterPro" id="IPR029016">
    <property type="entry name" value="GAF-like_dom_sf"/>
</dbReference>
<evidence type="ECO:0000313" key="10">
    <source>
        <dbReference type="Proteomes" id="UP000698752"/>
    </source>
</evidence>
<keyword evidence="10" id="KW-1185">Reference proteome</keyword>
<dbReference type="CDD" id="cd00082">
    <property type="entry name" value="HisKA"/>
    <property type="match status" value="1"/>
</dbReference>
<evidence type="ECO:0000259" key="6">
    <source>
        <dbReference type="PROSITE" id="PS50109"/>
    </source>
</evidence>
<evidence type="ECO:0000313" key="9">
    <source>
        <dbReference type="EMBL" id="MBR0648312.1"/>
    </source>
</evidence>
<organism evidence="9 10">
    <name type="scientific">Neoroseomonas terrae</name>
    <dbReference type="NCBI Taxonomy" id="424799"/>
    <lineage>
        <taxon>Bacteria</taxon>
        <taxon>Pseudomonadati</taxon>
        <taxon>Pseudomonadota</taxon>
        <taxon>Alphaproteobacteria</taxon>
        <taxon>Acetobacterales</taxon>
        <taxon>Acetobacteraceae</taxon>
        <taxon>Neoroseomonas</taxon>
    </lineage>
</organism>
<dbReference type="Pfam" id="PF08448">
    <property type="entry name" value="PAS_4"/>
    <property type="match status" value="2"/>
</dbReference>
<evidence type="ECO:0000256" key="5">
    <source>
        <dbReference type="ARBA" id="ARBA00022777"/>
    </source>
</evidence>
<dbReference type="EMBL" id="JAAEDI010000002">
    <property type="protein sequence ID" value="MBR0648312.1"/>
    <property type="molecule type" value="Genomic_DNA"/>
</dbReference>
<dbReference type="InterPro" id="IPR013655">
    <property type="entry name" value="PAS_fold_3"/>
</dbReference>
<dbReference type="InterPro" id="IPR004358">
    <property type="entry name" value="Sig_transdc_His_kin-like_C"/>
</dbReference>
<feature type="domain" description="PAS" evidence="7">
    <location>
        <begin position="280"/>
        <end position="319"/>
    </location>
</feature>
<sequence>MLDAPPEERFDRLTRLVQGLLRVPVALLTLLDVDRQFFLSALGLPEPWASLRETPLTHSFCRSVVATGLPLSVADVRKDPRLRDNPAIEDLGVVAYLAEPLALPDGCVIGALCAIDREARAWTVEERRALADLAGAVMAEIMAELRLRELEAASATLRDSEARYNALLDVSPQIVWFSDAEGHCTYVNRHYAEFVGIPAEQMTGGGWSSAVHPADRDAVVKSWHAAASGGKAYQAEVRMRRASDGAYRWILFRAAPLCAASGDGEHWIGVGIDIDDNKRATETLQRLIAALGVAVYTTDAAGRITYYNEAAVAIWGWRPPLADARWVESWRIFWPDGTPMPHEESPMAVALRENRPIHGQEVVAVRPDGSRVPFNAYPTPLRDKSGVPIGAVNALVDTTRRKDAEAALVQSEKRLRLALEAGQLAFWEFDLATRRTIHGELQDRIFGYEAPPPDWSFEKFIAHVVPEDRETVERRYREMASGRLNWPTECRIRRAGDGEVRWIEVYGQAVYGPDGLVTRLFGVLHDITDRKRTEAALRESEARLRSILETVPDAMIVFDENGIIESFSAAAESLFGHSAKEAIGKDLAMLLPGQDGDRNDIVLAGYDSRGERRAIGTGRVAVGRRKDGSTFDIEIAVGEARADGRRLFTGFLRDLTERQAAEVRLQELQAQLLHVSRLSAAGEMATAFAHELNQPLTAITSAIQAAQRMLAAAPPVDPRAPVGEVRDAMDLAAEQALRAGQIVRRIRNFVAADGDSDKRVEDLCGLIEEAGSLGLVGARERGVHVSVRFEPGLRPVLVDRIQIQQVLLNLIRNALEAMTWDGDRETPGRRRELAVTACSAGRDMVEVAVSDTGPGLAPEVADRLFSSFVSTKPGGMGMGLSICRSIIGAHGGRLWVEGNPSGGVTFRFTLPAAPPEEAALWESPMET</sequence>
<feature type="domain" description="PAS" evidence="7">
    <location>
        <begin position="160"/>
        <end position="230"/>
    </location>
</feature>
<dbReference type="NCBIfam" id="TIGR00229">
    <property type="entry name" value="sensory_box"/>
    <property type="match status" value="4"/>
</dbReference>
<dbReference type="PANTHER" id="PTHR43304">
    <property type="entry name" value="PHYTOCHROME-LIKE PROTEIN CPH1"/>
    <property type="match status" value="1"/>
</dbReference>
<name>A0ABS5EC90_9PROT</name>
<dbReference type="PROSITE" id="PS50113">
    <property type="entry name" value="PAC"/>
    <property type="match status" value="4"/>
</dbReference>
<dbReference type="SUPFAM" id="SSF55785">
    <property type="entry name" value="PYP-like sensor domain (PAS domain)"/>
    <property type="match status" value="4"/>
</dbReference>
<dbReference type="SMART" id="SM00065">
    <property type="entry name" value="GAF"/>
    <property type="match status" value="1"/>
</dbReference>
<dbReference type="InterPro" id="IPR001610">
    <property type="entry name" value="PAC"/>
</dbReference>
<dbReference type="InterPro" id="IPR036890">
    <property type="entry name" value="HATPase_C_sf"/>
</dbReference>
<dbReference type="InterPro" id="IPR003594">
    <property type="entry name" value="HATPase_dom"/>
</dbReference>
<dbReference type="InterPro" id="IPR003661">
    <property type="entry name" value="HisK_dim/P_dom"/>
</dbReference>
<dbReference type="PRINTS" id="PR00344">
    <property type="entry name" value="BCTRLSENSOR"/>
</dbReference>
<dbReference type="InterPro" id="IPR052162">
    <property type="entry name" value="Sensor_kinase/Photoreceptor"/>
</dbReference>
<reference evidence="10" key="1">
    <citation type="journal article" date="2021" name="Syst. Appl. Microbiol.">
        <title>Roseomonas hellenica sp. nov., isolated from roots of wild-growing Alkanna tinctoria.</title>
        <authorList>
            <person name="Rat A."/>
            <person name="Naranjo H.D."/>
            <person name="Lebbe L."/>
            <person name="Cnockaert M."/>
            <person name="Krigas N."/>
            <person name="Grigoriadou K."/>
            <person name="Maloupa E."/>
            <person name="Willems A."/>
        </authorList>
    </citation>
    <scope>NUCLEOTIDE SEQUENCE [LARGE SCALE GENOMIC DNA]</scope>
    <source>
        <strain evidence="10">LMG 31159</strain>
    </source>
</reference>
<keyword evidence="5" id="KW-0418">Kinase</keyword>
<accession>A0ABS5EC90</accession>
<feature type="domain" description="PAC" evidence="8">
    <location>
        <begin position="233"/>
        <end position="286"/>
    </location>
</feature>
<evidence type="ECO:0000256" key="3">
    <source>
        <dbReference type="ARBA" id="ARBA00022553"/>
    </source>
</evidence>
<dbReference type="PROSITE" id="PS50109">
    <property type="entry name" value="HIS_KIN"/>
    <property type="match status" value="1"/>
</dbReference>
<keyword evidence="3" id="KW-0597">Phosphoprotein</keyword>
<protein>
    <recommendedName>
        <fullName evidence="2">histidine kinase</fullName>
        <ecNumber evidence="2">2.7.13.3</ecNumber>
    </recommendedName>
</protein>
<dbReference type="SMART" id="SM00387">
    <property type="entry name" value="HATPase_c"/>
    <property type="match status" value="1"/>
</dbReference>
<dbReference type="SUPFAM" id="SSF47384">
    <property type="entry name" value="Homodimeric domain of signal transducing histidine kinase"/>
    <property type="match status" value="1"/>
</dbReference>
<dbReference type="InterPro" id="IPR000700">
    <property type="entry name" value="PAS-assoc_C"/>
</dbReference>
<dbReference type="Gene3D" id="3.30.450.20">
    <property type="entry name" value="PAS domain"/>
    <property type="match status" value="4"/>
</dbReference>
<dbReference type="Pfam" id="PF01590">
    <property type="entry name" value="GAF"/>
    <property type="match status" value="1"/>
</dbReference>
<dbReference type="Proteomes" id="UP000698752">
    <property type="component" value="Unassembled WGS sequence"/>
</dbReference>
<dbReference type="Gene3D" id="3.30.450.40">
    <property type="match status" value="1"/>
</dbReference>
<dbReference type="Pfam" id="PF00989">
    <property type="entry name" value="PAS"/>
    <property type="match status" value="1"/>
</dbReference>
<dbReference type="RefSeq" id="WP_211865426.1">
    <property type="nucleotide sequence ID" value="NZ_JAAEDI010000002.1"/>
</dbReference>
<comment type="caution">
    <text evidence="9">The sequence shown here is derived from an EMBL/GenBank/DDBJ whole genome shotgun (WGS) entry which is preliminary data.</text>
</comment>
<dbReference type="CDD" id="cd00130">
    <property type="entry name" value="PAS"/>
    <property type="match status" value="4"/>
</dbReference>
<feature type="domain" description="PAC" evidence="8">
    <location>
        <begin position="616"/>
        <end position="667"/>
    </location>
</feature>
<gene>
    <name evidence="9" type="ORF">GXW78_01435</name>
</gene>
<dbReference type="PANTHER" id="PTHR43304:SF1">
    <property type="entry name" value="PAC DOMAIN-CONTAINING PROTEIN"/>
    <property type="match status" value="1"/>
</dbReference>
<evidence type="ECO:0000256" key="4">
    <source>
        <dbReference type="ARBA" id="ARBA00022679"/>
    </source>
</evidence>
<feature type="domain" description="PAC" evidence="8">
    <location>
        <begin position="486"/>
        <end position="539"/>
    </location>
</feature>
<evidence type="ECO:0000256" key="1">
    <source>
        <dbReference type="ARBA" id="ARBA00000085"/>
    </source>
</evidence>
<dbReference type="SUPFAM" id="SSF55874">
    <property type="entry name" value="ATPase domain of HSP90 chaperone/DNA topoisomerase II/histidine kinase"/>
    <property type="match status" value="1"/>
</dbReference>
<dbReference type="InterPro" id="IPR036097">
    <property type="entry name" value="HisK_dim/P_sf"/>
</dbReference>
<comment type="catalytic activity">
    <reaction evidence="1">
        <text>ATP + protein L-histidine = ADP + protein N-phospho-L-histidine.</text>
        <dbReference type="EC" id="2.7.13.3"/>
    </reaction>
</comment>
<feature type="domain" description="PAS" evidence="7">
    <location>
        <begin position="540"/>
        <end position="587"/>
    </location>
</feature>
<proteinExistence type="predicted"/>
<dbReference type="PROSITE" id="PS50112">
    <property type="entry name" value="PAS"/>
    <property type="match status" value="3"/>
</dbReference>
<dbReference type="Gene3D" id="6.10.250.2580">
    <property type="match status" value="1"/>
</dbReference>